<evidence type="ECO:0000313" key="5">
    <source>
        <dbReference type="EMBL" id="OEL18567.1"/>
    </source>
</evidence>
<comment type="caution">
    <text evidence="5">The sequence shown here is derived from an EMBL/GenBank/DDBJ whole genome shotgun (WGS) entry which is preliminary data.</text>
</comment>
<evidence type="ECO:0000256" key="1">
    <source>
        <dbReference type="ARBA" id="ARBA00007447"/>
    </source>
</evidence>
<dbReference type="PANTHER" id="PTHR47967">
    <property type="entry name" value="OS07G0603500 PROTEIN-RELATED"/>
    <property type="match status" value="1"/>
</dbReference>
<dbReference type="InterPro" id="IPR051708">
    <property type="entry name" value="Plant_Aspart_Prot_A1"/>
</dbReference>
<dbReference type="EMBL" id="LWDX02056287">
    <property type="protein sequence ID" value="OEL18567.1"/>
    <property type="molecule type" value="Genomic_DNA"/>
</dbReference>
<dbReference type="Proteomes" id="UP000095767">
    <property type="component" value="Unassembled WGS sequence"/>
</dbReference>
<dbReference type="PANTHER" id="PTHR47967:SF85">
    <property type="entry name" value="OS05G0384300 PROTEIN"/>
    <property type="match status" value="1"/>
</dbReference>
<evidence type="ECO:0000313" key="6">
    <source>
        <dbReference type="Proteomes" id="UP000095767"/>
    </source>
</evidence>
<dbReference type="PROSITE" id="PS51767">
    <property type="entry name" value="PEPTIDASE_A1"/>
    <property type="match status" value="1"/>
</dbReference>
<accession>A0A1E5V0E2</accession>
<reference evidence="5 6" key="1">
    <citation type="submission" date="2016-09" db="EMBL/GenBank/DDBJ databases">
        <title>The draft genome of Dichanthelium oligosanthes: A C3 panicoid grass species.</title>
        <authorList>
            <person name="Studer A.J."/>
            <person name="Schnable J.C."/>
            <person name="Brutnell T.P."/>
        </authorList>
    </citation>
    <scope>NUCLEOTIDE SEQUENCE [LARGE SCALE GENOMIC DNA]</scope>
    <source>
        <strain evidence="6">cv. Kellogg 1175</strain>
        <tissue evidence="5">Leaf</tissue>
    </source>
</reference>
<dbReference type="SUPFAM" id="SSF50630">
    <property type="entry name" value="Acid proteases"/>
    <property type="match status" value="1"/>
</dbReference>
<gene>
    <name evidence="5" type="ORF">BAE44_0020413</name>
</gene>
<dbReference type="GO" id="GO:0006508">
    <property type="term" value="P:proteolysis"/>
    <property type="evidence" value="ECO:0007669"/>
    <property type="project" value="UniProtKB-KW"/>
</dbReference>
<keyword evidence="6" id="KW-1185">Reference proteome</keyword>
<comment type="similarity">
    <text evidence="1">Belongs to the peptidase A1 family.</text>
</comment>
<dbReference type="InterPro" id="IPR033121">
    <property type="entry name" value="PEPTIDASE_A1"/>
</dbReference>
<dbReference type="GO" id="GO:0005576">
    <property type="term" value="C:extracellular region"/>
    <property type="evidence" value="ECO:0007669"/>
    <property type="project" value="TreeGrafter"/>
</dbReference>
<protein>
    <recommendedName>
        <fullName evidence="4">Peptidase A1 domain-containing protein</fullName>
    </recommendedName>
</protein>
<keyword evidence="3" id="KW-0378">Hydrolase</keyword>
<dbReference type="Pfam" id="PF14543">
    <property type="entry name" value="TAXi_N"/>
    <property type="match status" value="1"/>
</dbReference>
<evidence type="ECO:0000256" key="2">
    <source>
        <dbReference type="ARBA" id="ARBA00022670"/>
    </source>
</evidence>
<evidence type="ECO:0000256" key="3">
    <source>
        <dbReference type="ARBA" id="ARBA00022801"/>
    </source>
</evidence>
<dbReference type="AlphaFoldDB" id="A0A1E5V0E2"/>
<dbReference type="GO" id="GO:0008233">
    <property type="term" value="F:peptidase activity"/>
    <property type="evidence" value="ECO:0007669"/>
    <property type="project" value="UniProtKB-KW"/>
</dbReference>
<sequence length="180" mass="19026">MNILSPSGEKKGDKLESAANSGGLYIFNISVGTPAPQIVTGVLDITLSFVWPQCEPCDPCLPPPAPTFLLHSSLRRQTCQSVLNQTCAADATATCGYIVNYADVTNTTGYLANDTSTFGPSAAPGVVFGCNVTSYGDLSGASGAFGRGALSLVSQLQLSWFSYFFGVGRFRQRQPLAVRR</sequence>
<dbReference type="InterPro" id="IPR032861">
    <property type="entry name" value="TAXi_N"/>
</dbReference>
<name>A0A1E5V0E2_9POAL</name>
<dbReference type="InterPro" id="IPR021109">
    <property type="entry name" value="Peptidase_aspartic_dom_sf"/>
</dbReference>
<evidence type="ECO:0000259" key="4">
    <source>
        <dbReference type="PROSITE" id="PS51767"/>
    </source>
</evidence>
<feature type="domain" description="Peptidase A1" evidence="4">
    <location>
        <begin position="25"/>
        <end position="180"/>
    </location>
</feature>
<dbReference type="Gene3D" id="2.40.70.10">
    <property type="entry name" value="Acid Proteases"/>
    <property type="match status" value="1"/>
</dbReference>
<proteinExistence type="inferred from homology"/>
<keyword evidence="2" id="KW-0645">Protease</keyword>
<organism evidence="5 6">
    <name type="scientific">Dichanthelium oligosanthes</name>
    <dbReference type="NCBI Taxonomy" id="888268"/>
    <lineage>
        <taxon>Eukaryota</taxon>
        <taxon>Viridiplantae</taxon>
        <taxon>Streptophyta</taxon>
        <taxon>Embryophyta</taxon>
        <taxon>Tracheophyta</taxon>
        <taxon>Spermatophyta</taxon>
        <taxon>Magnoliopsida</taxon>
        <taxon>Liliopsida</taxon>
        <taxon>Poales</taxon>
        <taxon>Poaceae</taxon>
        <taxon>PACMAD clade</taxon>
        <taxon>Panicoideae</taxon>
        <taxon>Panicodae</taxon>
        <taxon>Paniceae</taxon>
        <taxon>Dichantheliinae</taxon>
        <taxon>Dichanthelium</taxon>
    </lineage>
</organism>
<dbReference type="STRING" id="888268.A0A1E5V0E2"/>